<organism evidence="2 3">
    <name type="scientific">Electrophorus voltai</name>
    <dbReference type="NCBI Taxonomy" id="2609070"/>
    <lineage>
        <taxon>Eukaryota</taxon>
        <taxon>Metazoa</taxon>
        <taxon>Chordata</taxon>
        <taxon>Craniata</taxon>
        <taxon>Vertebrata</taxon>
        <taxon>Euteleostomi</taxon>
        <taxon>Actinopterygii</taxon>
        <taxon>Neopterygii</taxon>
        <taxon>Teleostei</taxon>
        <taxon>Ostariophysi</taxon>
        <taxon>Gymnotiformes</taxon>
        <taxon>Gymnotoidei</taxon>
        <taxon>Gymnotidae</taxon>
        <taxon>Electrophorus</taxon>
    </lineage>
</organism>
<accession>A0AAD9DMJ2</accession>
<keyword evidence="3" id="KW-1185">Reference proteome</keyword>
<name>A0AAD9DMJ2_9TELE</name>
<evidence type="ECO:0000313" key="3">
    <source>
        <dbReference type="Proteomes" id="UP001239994"/>
    </source>
</evidence>
<evidence type="ECO:0000256" key="1">
    <source>
        <dbReference type="SAM" id="MobiDB-lite"/>
    </source>
</evidence>
<feature type="region of interest" description="Disordered" evidence="1">
    <location>
        <begin position="1"/>
        <end position="20"/>
    </location>
</feature>
<gene>
    <name evidence="2" type="ORF">P4O66_003236</name>
</gene>
<proteinExistence type="predicted"/>
<feature type="region of interest" description="Disordered" evidence="1">
    <location>
        <begin position="305"/>
        <end position="330"/>
    </location>
</feature>
<feature type="compositionally biased region" description="Basic and acidic residues" evidence="1">
    <location>
        <begin position="7"/>
        <end position="20"/>
    </location>
</feature>
<reference evidence="2" key="1">
    <citation type="submission" date="2023-03" db="EMBL/GenBank/DDBJ databases">
        <title>Electrophorus voltai genome.</title>
        <authorList>
            <person name="Bian C."/>
        </authorList>
    </citation>
    <scope>NUCLEOTIDE SEQUENCE</scope>
    <source>
        <strain evidence="2">CB-2022</strain>
        <tissue evidence="2">Muscle</tissue>
    </source>
</reference>
<comment type="caution">
    <text evidence="2">The sequence shown here is derived from an EMBL/GenBank/DDBJ whole genome shotgun (WGS) entry which is preliminary data.</text>
</comment>
<protein>
    <submittedName>
        <fullName evidence="2">Uncharacterized protein</fullName>
    </submittedName>
</protein>
<sequence length="401" mass="43837">MGRPRQKHEGLSTDWEKESMEGTSAGLTLCWTGREFGAEVLDSRTSVMGLTPELRGSSLHYYGAGVQDQIPTAALDQTFHHVRQGHDPESHLNSNQGCSLTAFSPVFSPRCRVRTWPGIGHGDSELTEADVQTCSGGLVGILYVQLMGNREEINTGVTDREEINTGVTDREEINTGVTDREEINTGVTDREEINTGVTDREEINTGVTDREEINTGVTDRVEINTGVTDREEINTGVTDRVEINTGVTDRVEINTGVTDRVEINTGVTDKEKINTGVTDRVEINTGVTDRVLINTGVTDREEINTGEPQAAADCPDTVSDTSETSTRETPEFSAIQSQEYLIVSLQELRSLTASGKKLAQSGRMVRYLFADGSREKSLWQGCVGSATMPAALWTCVWCKCP</sequence>
<dbReference type="AlphaFoldDB" id="A0AAD9DMJ2"/>
<dbReference type="Proteomes" id="UP001239994">
    <property type="component" value="Unassembled WGS sequence"/>
</dbReference>
<dbReference type="EMBL" id="JAROKS010000025">
    <property type="protein sequence ID" value="KAK1785869.1"/>
    <property type="molecule type" value="Genomic_DNA"/>
</dbReference>
<evidence type="ECO:0000313" key="2">
    <source>
        <dbReference type="EMBL" id="KAK1785869.1"/>
    </source>
</evidence>